<gene>
    <name evidence="2" type="ORF">EWM64_g1540</name>
</gene>
<feature type="compositionally biased region" description="Polar residues" evidence="1">
    <location>
        <begin position="462"/>
        <end position="486"/>
    </location>
</feature>
<keyword evidence="3" id="KW-1185">Reference proteome</keyword>
<feature type="compositionally biased region" description="Polar residues" evidence="1">
    <location>
        <begin position="525"/>
        <end position="548"/>
    </location>
</feature>
<feature type="region of interest" description="Disordered" evidence="1">
    <location>
        <begin position="431"/>
        <end position="557"/>
    </location>
</feature>
<dbReference type="OrthoDB" id="2800503at2759"/>
<protein>
    <recommendedName>
        <fullName evidence="4">CCHC-type domain-containing protein</fullName>
    </recommendedName>
</protein>
<accession>A0A4Z0A6V6</accession>
<evidence type="ECO:0008006" key="4">
    <source>
        <dbReference type="Google" id="ProtNLM"/>
    </source>
</evidence>
<organism evidence="2 3">
    <name type="scientific">Hericium alpestre</name>
    <dbReference type="NCBI Taxonomy" id="135208"/>
    <lineage>
        <taxon>Eukaryota</taxon>
        <taxon>Fungi</taxon>
        <taxon>Dikarya</taxon>
        <taxon>Basidiomycota</taxon>
        <taxon>Agaricomycotina</taxon>
        <taxon>Agaricomycetes</taxon>
        <taxon>Russulales</taxon>
        <taxon>Hericiaceae</taxon>
        <taxon>Hericium</taxon>
    </lineage>
</organism>
<reference evidence="2 3" key="1">
    <citation type="submission" date="2019-02" db="EMBL/GenBank/DDBJ databases">
        <title>Genome sequencing of the rare red list fungi Hericium alpestre (H. flagellum).</title>
        <authorList>
            <person name="Buettner E."/>
            <person name="Kellner H."/>
        </authorList>
    </citation>
    <scope>NUCLEOTIDE SEQUENCE [LARGE SCALE GENOMIC DNA]</scope>
    <source>
        <strain evidence="2 3">DSM 108284</strain>
    </source>
</reference>
<evidence type="ECO:0000313" key="2">
    <source>
        <dbReference type="EMBL" id="TFY82465.1"/>
    </source>
</evidence>
<comment type="caution">
    <text evidence="2">The sequence shown here is derived from an EMBL/GenBank/DDBJ whole genome shotgun (WGS) entry which is preliminary data.</text>
</comment>
<evidence type="ECO:0000256" key="1">
    <source>
        <dbReference type="SAM" id="MobiDB-lite"/>
    </source>
</evidence>
<dbReference type="AlphaFoldDB" id="A0A4Z0A6V6"/>
<evidence type="ECO:0000313" key="3">
    <source>
        <dbReference type="Proteomes" id="UP000298061"/>
    </source>
</evidence>
<dbReference type="STRING" id="135208.A0A4Z0A6V6"/>
<name>A0A4Z0A6V6_9AGAM</name>
<sequence length="557" mass="61418">MTYAQAKAILIKKELIPDNSDPVVASVSAAVHLLLTRASLKTYKEPLQAIAAILDHITFDHIHTSMQPALDHLENVAMDLNQEELALYSQLHDFEDQYKTSRELLTQQEALLGKFGDMATQLQSHLTTLKAAPTPSYSVALLSASNLSPNSSPISDPYFVQQLITRQCQVLIDADEAFTGSVSIEDLTSWMHDFLKAEDSNRPAEAGLESIQKLCNGGLILRFSNKETVDWLHSEGVHARLLAIFGGCATIKARGHMLVVPFIPLTFEPDREADLHFVEESNNLPPVSIMKAKWIKPARRCTLTQMTAFAFLTVLSLDIGNRLIRDGLLICHACVHPQKAKKEPIRCLCCQNLGHFMADCCKTDYRCGQCGDAHHTDSCQVTDRVKCASCGSPKHNTFTCDCPAYLERCTQLDKRFPENQLHFFPTEEVWTHHSDPRLSAPRTRPQPPVQIQSRGRGPTRRSMATNANTVPIGQNGQRPAATSSLARGTCMPEGGHITVAGQPGSSRSLAPTQRGKGKGKAPASDTPSDAPTQRTMSRGPSHQTTLDRTFSRPPRQF</sequence>
<proteinExistence type="predicted"/>
<dbReference type="Proteomes" id="UP000298061">
    <property type="component" value="Unassembled WGS sequence"/>
</dbReference>
<dbReference type="EMBL" id="SFCI01000106">
    <property type="protein sequence ID" value="TFY82465.1"/>
    <property type="molecule type" value="Genomic_DNA"/>
</dbReference>